<dbReference type="AlphaFoldDB" id="A0A914XVT7"/>
<evidence type="ECO:0000313" key="1">
    <source>
        <dbReference type="Proteomes" id="UP000887566"/>
    </source>
</evidence>
<organism evidence="1 2">
    <name type="scientific">Plectus sambesii</name>
    <dbReference type="NCBI Taxonomy" id="2011161"/>
    <lineage>
        <taxon>Eukaryota</taxon>
        <taxon>Metazoa</taxon>
        <taxon>Ecdysozoa</taxon>
        <taxon>Nematoda</taxon>
        <taxon>Chromadorea</taxon>
        <taxon>Plectida</taxon>
        <taxon>Plectina</taxon>
        <taxon>Plectoidea</taxon>
        <taxon>Plectidae</taxon>
        <taxon>Plectus</taxon>
    </lineage>
</organism>
<dbReference type="WBParaSite" id="PSAMB.scaffold995size37426.g10205.t1">
    <property type="protein sequence ID" value="PSAMB.scaffold995size37426.g10205.t1"/>
    <property type="gene ID" value="PSAMB.scaffold995size37426.g10205"/>
</dbReference>
<accession>A0A914XVT7</accession>
<reference evidence="2" key="1">
    <citation type="submission" date="2022-11" db="UniProtKB">
        <authorList>
            <consortium name="WormBaseParasite"/>
        </authorList>
    </citation>
    <scope>IDENTIFICATION</scope>
</reference>
<evidence type="ECO:0000313" key="2">
    <source>
        <dbReference type="WBParaSite" id="PSAMB.scaffold995size37426.g10205.t1"/>
    </source>
</evidence>
<name>A0A914XVT7_9BILA</name>
<dbReference type="Proteomes" id="UP000887566">
    <property type="component" value="Unplaced"/>
</dbReference>
<protein>
    <submittedName>
        <fullName evidence="2">Uncharacterized protein</fullName>
    </submittedName>
</protein>
<sequence length="97" mass="10843">MTTTHLAGAMKAITDEILSEFSLDNTPRFRADNGTNIAAAFRESPIEVSAELIDNDSMGPTVAKIDPDRSRRVIRQMSRIPSTSEFKYAFPKFYRAS</sequence>
<proteinExistence type="predicted"/>
<keyword evidence="1" id="KW-1185">Reference proteome</keyword>